<keyword evidence="1" id="KW-0479">Metal-binding</keyword>
<dbReference type="PANTHER" id="PTHR31973:SF187">
    <property type="entry name" value="MUTATOR TRANSPOSASE MUDRA PROTEIN"/>
    <property type="match status" value="1"/>
</dbReference>
<dbReference type="GO" id="GO:0008270">
    <property type="term" value="F:zinc ion binding"/>
    <property type="evidence" value="ECO:0007669"/>
    <property type="project" value="UniProtKB-KW"/>
</dbReference>
<name>A0AAE0CLW3_9ROSI</name>
<dbReference type="InterPro" id="IPR006564">
    <property type="entry name" value="Znf_PMZ"/>
</dbReference>
<dbReference type="PROSITE" id="PS50966">
    <property type="entry name" value="ZF_SWIM"/>
    <property type="match status" value="1"/>
</dbReference>
<gene>
    <name evidence="6" type="ORF">Ddye_009042</name>
</gene>
<dbReference type="PANTHER" id="PTHR31973">
    <property type="entry name" value="POLYPROTEIN, PUTATIVE-RELATED"/>
    <property type="match status" value="1"/>
</dbReference>
<organism evidence="6 7">
    <name type="scientific">Dipteronia dyeriana</name>
    <dbReference type="NCBI Taxonomy" id="168575"/>
    <lineage>
        <taxon>Eukaryota</taxon>
        <taxon>Viridiplantae</taxon>
        <taxon>Streptophyta</taxon>
        <taxon>Embryophyta</taxon>
        <taxon>Tracheophyta</taxon>
        <taxon>Spermatophyta</taxon>
        <taxon>Magnoliopsida</taxon>
        <taxon>eudicotyledons</taxon>
        <taxon>Gunneridae</taxon>
        <taxon>Pentapetalae</taxon>
        <taxon>rosids</taxon>
        <taxon>malvids</taxon>
        <taxon>Sapindales</taxon>
        <taxon>Sapindaceae</taxon>
        <taxon>Hippocastanoideae</taxon>
        <taxon>Acereae</taxon>
        <taxon>Dipteronia</taxon>
    </lineage>
</organism>
<dbReference type="Proteomes" id="UP001280121">
    <property type="component" value="Unassembled WGS sequence"/>
</dbReference>
<evidence type="ECO:0000256" key="2">
    <source>
        <dbReference type="ARBA" id="ARBA00022771"/>
    </source>
</evidence>
<evidence type="ECO:0000256" key="1">
    <source>
        <dbReference type="ARBA" id="ARBA00022723"/>
    </source>
</evidence>
<dbReference type="EMBL" id="JANJYI010000003">
    <property type="protein sequence ID" value="KAK2655990.1"/>
    <property type="molecule type" value="Genomic_DNA"/>
</dbReference>
<evidence type="ECO:0000313" key="7">
    <source>
        <dbReference type="Proteomes" id="UP001280121"/>
    </source>
</evidence>
<keyword evidence="3" id="KW-0862">Zinc</keyword>
<dbReference type="Pfam" id="PF04434">
    <property type="entry name" value="SWIM"/>
    <property type="match status" value="1"/>
</dbReference>
<accession>A0AAE0CLW3</accession>
<evidence type="ECO:0000256" key="4">
    <source>
        <dbReference type="PROSITE-ProRule" id="PRU00325"/>
    </source>
</evidence>
<feature type="domain" description="SWIM-type" evidence="5">
    <location>
        <begin position="122"/>
        <end position="154"/>
    </location>
</feature>
<dbReference type="SMART" id="SM00575">
    <property type="entry name" value="ZnF_PMZ"/>
    <property type="match status" value="1"/>
</dbReference>
<evidence type="ECO:0000313" key="6">
    <source>
        <dbReference type="EMBL" id="KAK2655990.1"/>
    </source>
</evidence>
<keyword evidence="2 4" id="KW-0863">Zinc-finger</keyword>
<evidence type="ECO:0000259" key="5">
    <source>
        <dbReference type="PROSITE" id="PS50966"/>
    </source>
</evidence>
<evidence type="ECO:0000256" key="3">
    <source>
        <dbReference type="ARBA" id="ARBA00022833"/>
    </source>
</evidence>
<dbReference type="InterPro" id="IPR007527">
    <property type="entry name" value="Znf_SWIM"/>
</dbReference>
<reference evidence="6" key="1">
    <citation type="journal article" date="2023" name="Plant J.">
        <title>Genome sequences and population genomics provide insights into the demographic history, inbreeding, and mutation load of two 'living fossil' tree species of Dipteronia.</title>
        <authorList>
            <person name="Feng Y."/>
            <person name="Comes H.P."/>
            <person name="Chen J."/>
            <person name="Zhu S."/>
            <person name="Lu R."/>
            <person name="Zhang X."/>
            <person name="Li P."/>
            <person name="Qiu J."/>
            <person name="Olsen K.M."/>
            <person name="Qiu Y."/>
        </authorList>
    </citation>
    <scope>NUCLEOTIDE SEQUENCE</scope>
    <source>
        <strain evidence="6">KIB01</strain>
    </source>
</reference>
<comment type="caution">
    <text evidence="6">The sequence shown here is derived from an EMBL/GenBank/DDBJ whole genome shotgun (WGS) entry which is preliminary data.</text>
</comment>
<keyword evidence="7" id="KW-1185">Reference proteome</keyword>
<proteinExistence type="predicted"/>
<protein>
    <recommendedName>
        <fullName evidence="5">SWIM-type domain-containing protein</fullName>
    </recommendedName>
</protein>
<dbReference type="AlphaFoldDB" id="A0AAE0CLW3"/>
<dbReference type="Gene3D" id="4.10.60.10">
    <property type="entry name" value="Zinc finger, CCHC-type"/>
    <property type="match status" value="1"/>
</dbReference>
<sequence>MEELRNLYPNAYDYVIDVGPYKYSRVHYPDRRYRVMTINATECINSCLKFARQSSMLTLVEFIRNMLQRWFHDRYRAAQVMHHQLTEETRLVILKFMEKYNFMTVNPVGWNIFSVKRFGKQWTVDLTRKTCTCNKFQLDHLPCSHSLVAARYIIHFSVRLILLKRESHCFYCFYRDRNMDFTFLSVDYYKRKTLTDMYSVPIMPVEHPSTWIMPSDIAERVVLNPISRRQACRPKVGRNISSSEMTTTQNCRRCGQPGQNSRRCSNPTLINEGPNRVVPEEYKHKCSICHTVGHNRQTYPTRDSTVE</sequence>